<keyword evidence="6" id="KW-0862">Zinc</keyword>
<dbReference type="InterPro" id="IPR000571">
    <property type="entry name" value="Znf_CCCH"/>
</dbReference>
<evidence type="ECO:0000256" key="1">
    <source>
        <dbReference type="ARBA" id="ARBA00004335"/>
    </source>
</evidence>
<sequence length="443" mass="45045">MVICTYYLSNNCRFGSKCNNDHIDLSSVIKSEVDVTLKGNQWPLSCFGPFKERNCVPNFIEDVSFEEIRMMYLEAKMQNNIAGHQMQLMQMINEAKQKMQWLSTTNRDIMNALIEIYNQPEDSAKAMPTQANPFATAPMGGGNVASAASIFGGGTAGGGGFGTTGAGFGGAAGGTAGNIFGAAPNQSAANIFGSAGTGSTIGGSIFAKPAPTATGTSSIFGGSATLGQQQPASSSVFGGPAVFGGSGSSLFSSVGQPQTAAAGGSIFGSTTGATAATSGNLFAQPFGGQQQSQSQNLFAQAQPQAQSAGSPFTAAPAPAAASNPFGSPFSASAAPQQNLFQQQATTAPPPFGQAVQPSSQQSLFLPAPQPATTTQSPFGSAPTAGAFGAAATQQAPAMVAPSQSATVYSRVEDLTKEQLDAFAADRFELGKIPTAPPPREMCM</sequence>
<keyword evidence="6" id="KW-0479">Metal-binding</keyword>
<dbReference type="EnsemblMetazoa" id="AALFPA23_010828.R15255">
    <property type="protein sequence ID" value="AALFPA23_010828.P15255"/>
    <property type="gene ID" value="AALFPA23_010828"/>
</dbReference>
<dbReference type="PANTHER" id="PTHR46527">
    <property type="entry name" value="NUCLEOPORIN-LIKE PROTEIN 2"/>
    <property type="match status" value="1"/>
</dbReference>
<evidence type="ECO:0000256" key="5">
    <source>
        <dbReference type="ARBA" id="ARBA00042384"/>
    </source>
</evidence>
<protein>
    <recommendedName>
        <fullName evidence="4">Nucleoporin NUP42</fullName>
    </recommendedName>
    <alternativeName>
        <fullName evidence="5">Nucleoporin-like protein 2</fullName>
    </alternativeName>
</protein>
<dbReference type="PROSITE" id="PS50103">
    <property type="entry name" value="ZF_C3H1"/>
    <property type="match status" value="1"/>
</dbReference>
<comment type="function">
    <text evidence="3">Required for the export of mRNAs containing poly(A) tails from the nucleus into the cytoplasm.</text>
</comment>
<evidence type="ECO:0000313" key="10">
    <source>
        <dbReference type="Proteomes" id="UP000069940"/>
    </source>
</evidence>
<evidence type="ECO:0000256" key="6">
    <source>
        <dbReference type="PROSITE-ProRule" id="PRU00723"/>
    </source>
</evidence>
<feature type="zinc finger region" description="C3H1-type" evidence="6">
    <location>
        <begin position="1"/>
        <end position="25"/>
    </location>
</feature>
<keyword evidence="10" id="KW-1185">Reference proteome</keyword>
<feature type="domain" description="C3H1-type" evidence="8">
    <location>
        <begin position="1"/>
        <end position="25"/>
    </location>
</feature>
<comment type="subcellular location">
    <subcellularLocation>
        <location evidence="1">Nucleus membrane</location>
        <topology evidence="1">Peripheral membrane protein</topology>
        <orientation evidence="1">Cytoplasmic side</orientation>
    </subcellularLocation>
</comment>
<reference evidence="10" key="1">
    <citation type="journal article" date="2015" name="Proc. Natl. Acad. Sci. U.S.A.">
        <title>Genome sequence of the Asian Tiger mosquito, Aedes albopictus, reveals insights into its biology, genetics, and evolution.</title>
        <authorList>
            <person name="Chen X.G."/>
            <person name="Jiang X."/>
            <person name="Gu J."/>
            <person name="Xu M."/>
            <person name="Wu Y."/>
            <person name="Deng Y."/>
            <person name="Zhang C."/>
            <person name="Bonizzoni M."/>
            <person name="Dermauw W."/>
            <person name="Vontas J."/>
            <person name="Armbruster P."/>
            <person name="Huang X."/>
            <person name="Yang Y."/>
            <person name="Zhang H."/>
            <person name="He W."/>
            <person name="Peng H."/>
            <person name="Liu Y."/>
            <person name="Wu K."/>
            <person name="Chen J."/>
            <person name="Lirakis M."/>
            <person name="Topalis P."/>
            <person name="Van Leeuwen T."/>
            <person name="Hall A.B."/>
            <person name="Jiang X."/>
            <person name="Thorpe C."/>
            <person name="Mueller R.L."/>
            <person name="Sun C."/>
            <person name="Waterhouse R.M."/>
            <person name="Yan G."/>
            <person name="Tu Z.J."/>
            <person name="Fang X."/>
            <person name="James A.A."/>
        </authorList>
    </citation>
    <scope>NUCLEOTIDE SEQUENCE [LARGE SCALE GENOMIC DNA]</scope>
    <source>
        <strain evidence="10">Foshan</strain>
    </source>
</reference>
<dbReference type="RefSeq" id="XP_019555250.3">
    <property type="nucleotide sequence ID" value="XM_019699705.3"/>
</dbReference>
<accession>A0ABM1YNX1</accession>
<proteinExistence type="predicted"/>
<evidence type="ECO:0000256" key="3">
    <source>
        <dbReference type="ARBA" id="ARBA00037262"/>
    </source>
</evidence>
<feature type="region of interest" description="Disordered" evidence="7">
    <location>
        <begin position="282"/>
        <end position="380"/>
    </location>
</feature>
<dbReference type="GeneID" id="109424528"/>
<evidence type="ECO:0000313" key="9">
    <source>
        <dbReference type="EnsemblMetazoa" id="AALFPA23_010828.P15255"/>
    </source>
</evidence>
<keyword evidence="2" id="KW-0539">Nucleus</keyword>
<keyword evidence="6" id="KW-0863">Zinc-finger</keyword>
<dbReference type="Proteomes" id="UP000069940">
    <property type="component" value="Unassembled WGS sequence"/>
</dbReference>
<evidence type="ECO:0000256" key="4">
    <source>
        <dbReference type="ARBA" id="ARBA00039886"/>
    </source>
</evidence>
<feature type="compositionally biased region" description="Low complexity" evidence="7">
    <location>
        <begin position="282"/>
        <end position="335"/>
    </location>
</feature>
<feature type="compositionally biased region" description="Low complexity" evidence="7">
    <location>
        <begin position="370"/>
        <end position="380"/>
    </location>
</feature>
<reference evidence="9" key="2">
    <citation type="submission" date="2025-05" db="UniProtKB">
        <authorList>
            <consortium name="EnsemblMetazoa"/>
        </authorList>
    </citation>
    <scope>IDENTIFICATION</scope>
    <source>
        <strain evidence="9">Foshan</strain>
    </source>
</reference>
<evidence type="ECO:0000256" key="2">
    <source>
        <dbReference type="ARBA" id="ARBA00023242"/>
    </source>
</evidence>
<dbReference type="PANTHER" id="PTHR46527:SF1">
    <property type="entry name" value="NUCLEOPORIN NUP42"/>
    <property type="match status" value="1"/>
</dbReference>
<organism evidence="9 10">
    <name type="scientific">Aedes albopictus</name>
    <name type="common">Asian tiger mosquito</name>
    <name type="synonym">Stegomyia albopicta</name>
    <dbReference type="NCBI Taxonomy" id="7160"/>
    <lineage>
        <taxon>Eukaryota</taxon>
        <taxon>Metazoa</taxon>
        <taxon>Ecdysozoa</taxon>
        <taxon>Arthropoda</taxon>
        <taxon>Hexapoda</taxon>
        <taxon>Insecta</taxon>
        <taxon>Pterygota</taxon>
        <taxon>Neoptera</taxon>
        <taxon>Endopterygota</taxon>
        <taxon>Diptera</taxon>
        <taxon>Nematocera</taxon>
        <taxon>Culicoidea</taxon>
        <taxon>Culicidae</taxon>
        <taxon>Culicinae</taxon>
        <taxon>Aedini</taxon>
        <taxon>Aedes</taxon>
        <taxon>Stegomyia</taxon>
    </lineage>
</organism>
<feature type="compositionally biased region" description="Polar residues" evidence="7">
    <location>
        <begin position="336"/>
        <end position="346"/>
    </location>
</feature>
<evidence type="ECO:0000259" key="8">
    <source>
        <dbReference type="PROSITE" id="PS50103"/>
    </source>
</evidence>
<name>A0ABM1YNX1_AEDAL</name>
<dbReference type="InterPro" id="IPR051767">
    <property type="entry name" value="Nucleoporin_NUP42"/>
</dbReference>
<evidence type="ECO:0000256" key="7">
    <source>
        <dbReference type="SAM" id="MobiDB-lite"/>
    </source>
</evidence>